<comment type="subcellular location">
    <subcellularLocation>
        <location evidence="1">Cell membrane</location>
        <topology evidence="1">Multi-pass membrane protein</topology>
    </subcellularLocation>
</comment>
<dbReference type="HOGENOM" id="CLU_056469_1_1_9"/>
<dbReference type="InterPro" id="IPR003339">
    <property type="entry name" value="ABC/ECF_trnsptr_transmembrane"/>
</dbReference>
<dbReference type="PANTHER" id="PTHR34857:SF2">
    <property type="entry name" value="SLL0384 PROTEIN"/>
    <property type="match status" value="1"/>
</dbReference>
<reference evidence="7 8" key="1">
    <citation type="journal article" date="2001" name="J. Bacteriol.">
        <title>Genome sequence and comparative analysis of the solvent-producing bacterium Clostridium acetobutylicum.</title>
        <authorList>
            <person name="Nolling J."/>
            <person name="Breton G."/>
            <person name="Omelchenko M.V."/>
            <person name="Makarova K.S."/>
            <person name="Zeng Q."/>
            <person name="Gibson R."/>
            <person name="Lee H.M."/>
            <person name="Dubois J."/>
            <person name="Qiu D."/>
            <person name="Hitti J."/>
            <person name="Wolf Y.I."/>
            <person name="Tatusov R.L."/>
            <person name="Sabathe F."/>
            <person name="Doucette-Stamm L."/>
            <person name="Soucaille P."/>
            <person name="Daly M.J."/>
            <person name="Bennett G.N."/>
            <person name="Koonin E.V."/>
            <person name="Smith D.R."/>
        </authorList>
    </citation>
    <scope>NUCLEOTIDE SEQUENCE [LARGE SCALE GENOMIC DNA]</scope>
    <source>
        <strain evidence="8">ATCC 824 / DSM 792 / JCM 1419 / LMG 5710 / VKM B-1787</strain>
    </source>
</reference>
<evidence type="ECO:0000313" key="8">
    <source>
        <dbReference type="Proteomes" id="UP000000814"/>
    </source>
</evidence>
<evidence type="ECO:0000256" key="3">
    <source>
        <dbReference type="ARBA" id="ARBA00022692"/>
    </source>
</evidence>
<dbReference type="PATRIC" id="fig|272562.8.peg.1572"/>
<accession>Q97JB9</accession>
<dbReference type="PIR" id="D97068">
    <property type="entry name" value="D97068"/>
</dbReference>
<dbReference type="GeneID" id="44997872"/>
<dbReference type="GO" id="GO:0043190">
    <property type="term" value="C:ATP-binding cassette (ABC) transporter complex"/>
    <property type="evidence" value="ECO:0007669"/>
    <property type="project" value="InterPro"/>
</dbReference>
<evidence type="ECO:0000256" key="6">
    <source>
        <dbReference type="SAM" id="Phobius"/>
    </source>
</evidence>
<dbReference type="OrthoDB" id="9815246at2"/>
<feature type="transmembrane region" description="Helical" evidence="6">
    <location>
        <begin position="239"/>
        <end position="256"/>
    </location>
</feature>
<dbReference type="STRING" id="272562.CA_C1367"/>
<dbReference type="KEGG" id="cac:CA_C1367"/>
<dbReference type="Pfam" id="PF02361">
    <property type="entry name" value="CbiQ"/>
    <property type="match status" value="1"/>
</dbReference>
<dbReference type="InterPro" id="IPR012809">
    <property type="entry name" value="ECF_CbiQ"/>
</dbReference>
<dbReference type="NCBIfam" id="TIGR02454">
    <property type="entry name" value="ECF_T_CbiQ"/>
    <property type="match status" value="1"/>
</dbReference>
<keyword evidence="2" id="KW-1003">Cell membrane</keyword>
<dbReference type="AlphaFoldDB" id="Q97JB9"/>
<dbReference type="eggNOG" id="COG0619">
    <property type="taxonomic scope" value="Bacteria"/>
</dbReference>
<keyword evidence="5 6" id="KW-0472">Membrane</keyword>
<proteinExistence type="predicted"/>
<evidence type="ECO:0000256" key="2">
    <source>
        <dbReference type="ARBA" id="ARBA00022475"/>
    </source>
</evidence>
<evidence type="ECO:0000256" key="1">
    <source>
        <dbReference type="ARBA" id="ARBA00004651"/>
    </source>
</evidence>
<name>Q97JB9_CLOAB</name>
<dbReference type="RefSeq" id="WP_010964676.1">
    <property type="nucleotide sequence ID" value="NC_003030.1"/>
</dbReference>
<keyword evidence="8" id="KW-1185">Reference proteome</keyword>
<evidence type="ECO:0000256" key="4">
    <source>
        <dbReference type="ARBA" id="ARBA00022989"/>
    </source>
</evidence>
<feature type="transmembrane region" description="Helical" evidence="6">
    <location>
        <begin position="41"/>
        <end position="62"/>
    </location>
</feature>
<sequence>MSLLEFKNTVELESFLHRFDGRAKTVVFLISMITSALLSRWYVIATMWLFYLLLFFSAGIRINKLIKRLSIPMVMALIVFVNVIFTNGNHIFYSINIAGFKLDIYSEGISLGIIIALRVITAATIGYLLVFTTPMTEILETLRMLKIPNTIIDIANMMYRYVFIIEEVKNSMHRAQISRMGQNTSIYRRLIDSGKTAAYVLMKALDKSVNIYKAMLSRGYSSETKRFAFFNEGIHKRDLIFIILSLIFIVLCVIGNQM</sequence>
<gene>
    <name evidence="7" type="primary">cbiQ</name>
    <name evidence="7" type="ordered locus">CA_C1367</name>
</gene>
<feature type="transmembrane region" description="Helical" evidence="6">
    <location>
        <begin position="69"/>
        <end position="88"/>
    </location>
</feature>
<dbReference type="CDD" id="cd16914">
    <property type="entry name" value="EcfT"/>
    <property type="match status" value="1"/>
</dbReference>
<dbReference type="EMBL" id="AE001437">
    <property type="protein sequence ID" value="AAK79335.1"/>
    <property type="molecule type" value="Genomic_DNA"/>
</dbReference>
<dbReference type="PANTHER" id="PTHR34857">
    <property type="entry name" value="SLL0384 PROTEIN"/>
    <property type="match status" value="1"/>
</dbReference>
<keyword evidence="4 6" id="KW-1133">Transmembrane helix</keyword>
<evidence type="ECO:0000313" key="7">
    <source>
        <dbReference type="EMBL" id="AAK79335.1"/>
    </source>
</evidence>
<protein>
    <submittedName>
        <fullName evidence="7">Cobalt permease</fullName>
    </submittedName>
</protein>
<evidence type="ECO:0000256" key="5">
    <source>
        <dbReference type="ARBA" id="ARBA00023136"/>
    </source>
</evidence>
<keyword evidence="3 6" id="KW-0812">Transmembrane</keyword>
<dbReference type="Proteomes" id="UP000000814">
    <property type="component" value="Chromosome"/>
</dbReference>
<feature type="transmembrane region" description="Helical" evidence="6">
    <location>
        <begin position="108"/>
        <end position="130"/>
    </location>
</feature>
<organism evidence="7 8">
    <name type="scientific">Clostridium acetobutylicum (strain ATCC 824 / DSM 792 / JCM 1419 / IAM 19013 / LMG 5710 / NBRC 13948 / NRRL B-527 / VKM B-1787 / 2291 / W)</name>
    <dbReference type="NCBI Taxonomy" id="272562"/>
    <lineage>
        <taxon>Bacteria</taxon>
        <taxon>Bacillati</taxon>
        <taxon>Bacillota</taxon>
        <taxon>Clostridia</taxon>
        <taxon>Eubacteriales</taxon>
        <taxon>Clostridiaceae</taxon>
        <taxon>Clostridium</taxon>
    </lineage>
</organism>
<dbReference type="GO" id="GO:0006824">
    <property type="term" value="P:cobalt ion transport"/>
    <property type="evidence" value="ECO:0007669"/>
    <property type="project" value="InterPro"/>
</dbReference>
<dbReference type="InterPro" id="IPR051611">
    <property type="entry name" value="ECF_transporter_component"/>
</dbReference>
<dbReference type="TCDB" id="3.A.1.23.2">
    <property type="family name" value="the atp-binding cassette (abc) superfamily"/>
</dbReference>